<sequence length="102" mass="11232">MNPLLQLQLDVAFAERAARYVTYAYAQERLARSFAAELGGNGDGPSEKDFEQLATALTLSRNADIAYLALLNQAVRELIADVKGPPVRPTTKWGGWLPVKDR</sequence>
<evidence type="ECO:0000313" key="1">
    <source>
        <dbReference type="EMBL" id="MEJ8823181.1"/>
    </source>
</evidence>
<protein>
    <submittedName>
        <fullName evidence="1">Uncharacterized protein</fullName>
    </submittedName>
</protein>
<comment type="caution">
    <text evidence="1">The sequence shown here is derived from an EMBL/GenBank/DDBJ whole genome shotgun (WGS) entry which is preliminary data.</text>
</comment>
<reference evidence="1 2" key="1">
    <citation type="submission" date="2024-03" db="EMBL/GenBank/DDBJ databases">
        <title>Novel species of the genus Variovorax.</title>
        <authorList>
            <person name="Liu Q."/>
            <person name="Xin Y.-H."/>
        </authorList>
    </citation>
    <scope>NUCLEOTIDE SEQUENCE [LARGE SCALE GENOMIC DNA]</scope>
    <source>
        <strain evidence="1 2">KACC 18501</strain>
    </source>
</reference>
<organism evidence="1 2">
    <name type="scientific">Variovorax humicola</name>
    <dbReference type="NCBI Taxonomy" id="1769758"/>
    <lineage>
        <taxon>Bacteria</taxon>
        <taxon>Pseudomonadati</taxon>
        <taxon>Pseudomonadota</taxon>
        <taxon>Betaproteobacteria</taxon>
        <taxon>Burkholderiales</taxon>
        <taxon>Comamonadaceae</taxon>
        <taxon>Variovorax</taxon>
    </lineage>
</organism>
<dbReference type="Proteomes" id="UP001363010">
    <property type="component" value="Unassembled WGS sequence"/>
</dbReference>
<proteinExistence type="predicted"/>
<dbReference type="RefSeq" id="WP_340364224.1">
    <property type="nucleotide sequence ID" value="NZ_JBBKZV010000007.1"/>
</dbReference>
<dbReference type="EMBL" id="JBBKZV010000007">
    <property type="protein sequence ID" value="MEJ8823181.1"/>
    <property type="molecule type" value="Genomic_DNA"/>
</dbReference>
<accession>A0ABU8VZD3</accession>
<gene>
    <name evidence="1" type="ORF">WKW80_14230</name>
</gene>
<keyword evidence="2" id="KW-1185">Reference proteome</keyword>
<name>A0ABU8VZD3_9BURK</name>
<evidence type="ECO:0000313" key="2">
    <source>
        <dbReference type="Proteomes" id="UP001363010"/>
    </source>
</evidence>